<dbReference type="EMBL" id="JACCFW010000001">
    <property type="protein sequence ID" value="NYJ75614.1"/>
    <property type="molecule type" value="Genomic_DNA"/>
</dbReference>
<dbReference type="Proteomes" id="UP000571817">
    <property type="component" value="Unassembled WGS sequence"/>
</dbReference>
<accession>A0A853DKU7</accession>
<organism evidence="1 2">
    <name type="scientific">Allobranchiibius huperziae</name>
    <dbReference type="NCBI Taxonomy" id="1874116"/>
    <lineage>
        <taxon>Bacteria</taxon>
        <taxon>Bacillati</taxon>
        <taxon>Actinomycetota</taxon>
        <taxon>Actinomycetes</taxon>
        <taxon>Micrococcales</taxon>
        <taxon>Dermacoccaceae</taxon>
        <taxon>Allobranchiibius</taxon>
    </lineage>
</organism>
<sequence>MPTLIKDVLVVVLVAVLVLMPYRARDGWRSPFLSRLNRTIGGWARSRNAEGRENFVTRLLRNL</sequence>
<gene>
    <name evidence="1" type="ORF">HNR15_002577</name>
</gene>
<reference evidence="1 2" key="1">
    <citation type="submission" date="2020-07" db="EMBL/GenBank/DDBJ databases">
        <title>Sequencing the genomes of 1000 actinobacteria strains.</title>
        <authorList>
            <person name="Klenk H.-P."/>
        </authorList>
    </citation>
    <scope>NUCLEOTIDE SEQUENCE [LARGE SCALE GENOMIC DNA]</scope>
    <source>
        <strain evidence="1 2">DSM 29531</strain>
    </source>
</reference>
<dbReference type="RefSeq" id="WP_179482431.1">
    <property type="nucleotide sequence ID" value="NZ_JACCFW010000001.1"/>
</dbReference>
<proteinExistence type="predicted"/>
<comment type="caution">
    <text evidence="1">The sequence shown here is derived from an EMBL/GenBank/DDBJ whole genome shotgun (WGS) entry which is preliminary data.</text>
</comment>
<keyword evidence="2" id="KW-1185">Reference proteome</keyword>
<evidence type="ECO:0000313" key="1">
    <source>
        <dbReference type="EMBL" id="NYJ75614.1"/>
    </source>
</evidence>
<dbReference type="AlphaFoldDB" id="A0A853DKU7"/>
<evidence type="ECO:0000313" key="2">
    <source>
        <dbReference type="Proteomes" id="UP000571817"/>
    </source>
</evidence>
<protein>
    <submittedName>
        <fullName evidence="1">Uncharacterized protein</fullName>
    </submittedName>
</protein>
<name>A0A853DKU7_9MICO</name>